<reference evidence="8 9" key="1">
    <citation type="journal article" date="2020" name="J. Phycol.">
        <title>Comparative genome analysis reveals Cyanidiococcus gen. nov., a new extremophilic red algal genus sister to Cyanidioschyzon (Cyanidioschyzonaceae, Rhodophyta).</title>
        <authorList>
            <person name="Liu S.-L."/>
            <person name="Chiang Y.-R."/>
            <person name="Yoon H.S."/>
            <person name="Fu H.-Y."/>
        </authorList>
    </citation>
    <scope>NUCLEOTIDE SEQUENCE [LARGE SCALE GENOMIC DNA]</scope>
    <source>
        <strain evidence="8 9">THAL066</strain>
    </source>
</reference>
<evidence type="ECO:0000259" key="7">
    <source>
        <dbReference type="Pfam" id="PF10602"/>
    </source>
</evidence>
<keyword evidence="5" id="KW-0539">Nucleus</keyword>
<organism evidence="8 9">
    <name type="scientific">Cyanidiococcus yangmingshanensis</name>
    <dbReference type="NCBI Taxonomy" id="2690220"/>
    <lineage>
        <taxon>Eukaryota</taxon>
        <taxon>Rhodophyta</taxon>
        <taxon>Bangiophyceae</taxon>
        <taxon>Cyanidiales</taxon>
        <taxon>Cyanidiaceae</taxon>
        <taxon>Cyanidiococcus</taxon>
    </lineage>
</organism>
<dbReference type="InterPro" id="IPR019585">
    <property type="entry name" value="Rpn7/CSN1"/>
</dbReference>
<dbReference type="GO" id="GO:0008180">
    <property type="term" value="C:COP9 signalosome"/>
    <property type="evidence" value="ECO:0007669"/>
    <property type="project" value="UniProtKB-KW"/>
</dbReference>
<dbReference type="InterPro" id="IPR000717">
    <property type="entry name" value="PCI_dom"/>
</dbReference>
<comment type="subcellular location">
    <subcellularLocation>
        <location evidence="2">Cytoplasm</location>
    </subcellularLocation>
    <subcellularLocation>
        <location evidence="1">Nucleus</location>
    </subcellularLocation>
</comment>
<sequence length="544" mass="61718">MTESAAEHFPPGADKEHLPRVALDLEGYARKYVWWQSGGGRCMKRGALLRLRFIATQAPHLEIRREAAQLGVELIENSFRLVEDIRTAALSDNETTTFDASRSLRRISPDVRRERGDGRKTLTHSTLSPAKGYRREPADLALYADLKRVLGDSTDAEWVSMCKQAFVKDRNALLRELEASQRQGIEQAVRISCNEMAHFYYDYGYLDESLRYLQMIEPYGMQKAELLGWVLDILRIHLERSMTADSSVENRPRWRGFPARLPQTCFQSAENPTSMSPAKDALGIEFFGQPVHIEHLAHLAEKTLEEKDVTEAAALRAALGMIALNGGHYRRAAKYFLAVTTAFNASTFIDVVSSDDLAICAVLCALVTLSREEIRDWVLRNSAFRSLLTQCSMSKNLLCNFYHRQFRELLQNLNTLKNDLKIDLYMHKHVETLARLVHQRCYTAYVVPFSCVALARMKRDLFGTALRDTEACQNFEHNIEQLVRGGSIPGQLDPEMKFLYVTAGDEHARMIASTLDEVDACRTFTESEALQYAYSSIQDLGLTP</sequence>
<dbReference type="PANTHER" id="PTHR14145:SF2">
    <property type="entry name" value="COP9 SIGNALOSOME COMPLEX SUBUNIT 1"/>
    <property type="match status" value="1"/>
</dbReference>
<evidence type="ECO:0000313" key="8">
    <source>
        <dbReference type="EMBL" id="KAF6001892.1"/>
    </source>
</evidence>
<evidence type="ECO:0000259" key="6">
    <source>
        <dbReference type="Pfam" id="PF01399"/>
    </source>
</evidence>
<evidence type="ECO:0000256" key="1">
    <source>
        <dbReference type="ARBA" id="ARBA00004123"/>
    </source>
</evidence>
<gene>
    <name evidence="8" type="primary">GPS1</name>
    <name evidence="8" type="ORF">F1559_000985</name>
</gene>
<dbReference type="Pfam" id="PF10602">
    <property type="entry name" value="RPN7"/>
    <property type="match status" value="1"/>
</dbReference>
<dbReference type="Pfam" id="PF01399">
    <property type="entry name" value="PCI"/>
    <property type="match status" value="1"/>
</dbReference>
<comment type="caution">
    <text evidence="8">The sequence shown here is derived from an EMBL/GenBank/DDBJ whole genome shotgun (WGS) entry which is preliminary data.</text>
</comment>
<dbReference type="Gene3D" id="1.25.40.570">
    <property type="match status" value="2"/>
</dbReference>
<keyword evidence="3" id="KW-0963">Cytoplasm</keyword>
<name>A0A7J7IFK8_9RHOD</name>
<accession>A0A7J7IFK8</accession>
<evidence type="ECO:0000313" key="9">
    <source>
        <dbReference type="Proteomes" id="UP000530660"/>
    </source>
</evidence>
<evidence type="ECO:0000256" key="2">
    <source>
        <dbReference type="ARBA" id="ARBA00004496"/>
    </source>
</evidence>
<proteinExistence type="predicted"/>
<dbReference type="OrthoDB" id="422427at2759"/>
<evidence type="ECO:0000256" key="5">
    <source>
        <dbReference type="ARBA" id="ARBA00023242"/>
    </source>
</evidence>
<dbReference type="InterPro" id="IPR045135">
    <property type="entry name" value="Rpn7_N"/>
</dbReference>
<evidence type="ECO:0000256" key="4">
    <source>
        <dbReference type="ARBA" id="ARBA00022790"/>
    </source>
</evidence>
<evidence type="ECO:0000256" key="3">
    <source>
        <dbReference type="ARBA" id="ARBA00022490"/>
    </source>
</evidence>
<protein>
    <submittedName>
        <fullName evidence="8">Cop9 signalosome complex subunit</fullName>
    </submittedName>
</protein>
<feature type="domain" description="PCI" evidence="6">
    <location>
        <begin position="415"/>
        <end position="502"/>
    </location>
</feature>
<feature type="domain" description="26S proteasome regulatory subunit Rpn7 N-terminal" evidence="7">
    <location>
        <begin position="286"/>
        <end position="375"/>
    </location>
</feature>
<dbReference type="EMBL" id="VWRR01000012">
    <property type="protein sequence ID" value="KAF6001892.1"/>
    <property type="molecule type" value="Genomic_DNA"/>
</dbReference>
<dbReference type="PANTHER" id="PTHR14145">
    <property type="entry name" value="26S PROTESOME SUBUNIT 6"/>
    <property type="match status" value="1"/>
</dbReference>
<dbReference type="AlphaFoldDB" id="A0A7J7IFK8"/>
<dbReference type="Proteomes" id="UP000530660">
    <property type="component" value="Unassembled WGS sequence"/>
</dbReference>
<dbReference type="GO" id="GO:0005737">
    <property type="term" value="C:cytoplasm"/>
    <property type="evidence" value="ECO:0007669"/>
    <property type="project" value="UniProtKB-SubCell"/>
</dbReference>
<keyword evidence="9" id="KW-1185">Reference proteome</keyword>
<keyword evidence="4" id="KW-0736">Signalosome</keyword>